<dbReference type="Proteomes" id="UP000515163">
    <property type="component" value="Unplaced"/>
</dbReference>
<evidence type="ECO:0000256" key="4">
    <source>
        <dbReference type="ARBA" id="ARBA00023295"/>
    </source>
</evidence>
<dbReference type="InParanoid" id="A0A6P8H309"/>
<name>A0A6P8H309_ACTTE</name>
<protein>
    <submittedName>
        <fullName evidence="9">Uncharacterized protein LOC116287299</fullName>
    </submittedName>
</protein>
<dbReference type="GO" id="GO:0009251">
    <property type="term" value="P:glucan catabolic process"/>
    <property type="evidence" value="ECO:0007669"/>
    <property type="project" value="TreeGrafter"/>
</dbReference>
<evidence type="ECO:0000313" key="9">
    <source>
        <dbReference type="RefSeq" id="XP_031549826.1"/>
    </source>
</evidence>
<dbReference type="PANTHER" id="PTHR31297">
    <property type="entry name" value="GLUCAN ENDO-1,6-BETA-GLUCOSIDASE B"/>
    <property type="match status" value="1"/>
</dbReference>
<dbReference type="GO" id="GO:0009986">
    <property type="term" value="C:cell surface"/>
    <property type="evidence" value="ECO:0007669"/>
    <property type="project" value="TreeGrafter"/>
</dbReference>
<sequence length="384" mass="43490">MLIVFFLMITGVCGVDSTTGISQPISPSVYQGLVGQGFSTNWFKTESPLSKYNDQNIQDIYDKGFRNLRLRCRADLYAAPYDASNFTSFLKDLSRVVDKCLEVGVAPIISWIHHHAEAYASEEDRQNYVTWWTKVAKKLKHKDYRLSFNLFTELGIDECGTKENCGESLRMRADKYNQWTSDVVAAIRATGGNNAKRILILGSPGKTAKDLDKIKQTIYEKDSNMMAEWHLYASGPNKRVGRPKYWSGDGEPVGKENVAKAIKPAMDFTTNTGVLTYLGAWMPQDNGQGSLTEAEVINFGRYFASELKKKNVPWSLNVLDRYYDTKKSQWLTGIQEIKGQPLNMSRVLENIRSAFNTNNSSCRSFSKFLLPVCLLVAFYTFILR</sequence>
<dbReference type="GeneID" id="116287299"/>
<dbReference type="SUPFAM" id="SSF51445">
    <property type="entry name" value="(Trans)glycosidases"/>
    <property type="match status" value="1"/>
</dbReference>
<dbReference type="InterPro" id="IPR050386">
    <property type="entry name" value="Glycosyl_hydrolase_5"/>
</dbReference>
<dbReference type="InterPro" id="IPR017853">
    <property type="entry name" value="GH"/>
</dbReference>
<keyword evidence="5" id="KW-0624">Polysaccharide degradation</keyword>
<dbReference type="GO" id="GO:0005576">
    <property type="term" value="C:extracellular region"/>
    <property type="evidence" value="ECO:0007669"/>
    <property type="project" value="TreeGrafter"/>
</dbReference>
<keyword evidence="2 6" id="KW-0378">Hydrolase</keyword>
<evidence type="ECO:0000256" key="5">
    <source>
        <dbReference type="ARBA" id="ARBA00023326"/>
    </source>
</evidence>
<dbReference type="RefSeq" id="XP_031549826.1">
    <property type="nucleotide sequence ID" value="XM_031693966.1"/>
</dbReference>
<organism evidence="8 9">
    <name type="scientific">Actinia tenebrosa</name>
    <name type="common">Australian red waratah sea anemone</name>
    <dbReference type="NCBI Taxonomy" id="6105"/>
    <lineage>
        <taxon>Eukaryota</taxon>
        <taxon>Metazoa</taxon>
        <taxon>Cnidaria</taxon>
        <taxon>Anthozoa</taxon>
        <taxon>Hexacorallia</taxon>
        <taxon>Actiniaria</taxon>
        <taxon>Actiniidae</taxon>
        <taxon>Actinia</taxon>
    </lineage>
</organism>
<dbReference type="PANTHER" id="PTHR31297:SF41">
    <property type="entry name" value="ENDOGLUCANASE, PUTATIVE (AFU_ORTHOLOGUE AFUA_5G01830)-RELATED"/>
    <property type="match status" value="1"/>
</dbReference>
<dbReference type="GO" id="GO:0008422">
    <property type="term" value="F:beta-glucosidase activity"/>
    <property type="evidence" value="ECO:0007669"/>
    <property type="project" value="TreeGrafter"/>
</dbReference>
<evidence type="ECO:0000256" key="6">
    <source>
        <dbReference type="RuleBase" id="RU361153"/>
    </source>
</evidence>
<dbReference type="Gene3D" id="3.20.20.80">
    <property type="entry name" value="Glycosidases"/>
    <property type="match status" value="1"/>
</dbReference>
<dbReference type="InterPro" id="IPR001547">
    <property type="entry name" value="Glyco_hydro_5"/>
</dbReference>
<dbReference type="OrthoDB" id="6065048at2759"/>
<feature type="domain" description="Glycoside hydrolase family 5" evidence="7">
    <location>
        <begin position="36"/>
        <end position="314"/>
    </location>
</feature>
<keyword evidence="3" id="KW-0119">Carbohydrate metabolism</keyword>
<gene>
    <name evidence="9" type="primary">LOC116287299</name>
</gene>
<proteinExistence type="inferred from homology"/>
<keyword evidence="4 6" id="KW-0326">Glycosidase</keyword>
<comment type="similarity">
    <text evidence="1 6">Belongs to the glycosyl hydrolase 5 (cellulase A) family.</text>
</comment>
<dbReference type="KEGG" id="aten:116287299"/>
<evidence type="ECO:0000256" key="3">
    <source>
        <dbReference type="ARBA" id="ARBA00023277"/>
    </source>
</evidence>
<accession>A0A6P8H309</accession>
<evidence type="ECO:0000313" key="8">
    <source>
        <dbReference type="Proteomes" id="UP000515163"/>
    </source>
</evidence>
<keyword evidence="8" id="KW-1185">Reference proteome</keyword>
<evidence type="ECO:0000256" key="2">
    <source>
        <dbReference type="ARBA" id="ARBA00022801"/>
    </source>
</evidence>
<reference evidence="9" key="1">
    <citation type="submission" date="2025-08" db="UniProtKB">
        <authorList>
            <consortium name="RefSeq"/>
        </authorList>
    </citation>
    <scope>IDENTIFICATION</scope>
    <source>
        <tissue evidence="9">Tentacle</tissue>
    </source>
</reference>
<dbReference type="AlphaFoldDB" id="A0A6P8H309"/>
<evidence type="ECO:0000256" key="1">
    <source>
        <dbReference type="ARBA" id="ARBA00005641"/>
    </source>
</evidence>
<dbReference type="Pfam" id="PF00150">
    <property type="entry name" value="Cellulase"/>
    <property type="match status" value="1"/>
</dbReference>
<evidence type="ECO:0000259" key="7">
    <source>
        <dbReference type="Pfam" id="PF00150"/>
    </source>
</evidence>